<dbReference type="AlphaFoldDB" id="A0A5C6DND8"/>
<reference evidence="3 4" key="1">
    <citation type="submission" date="2019-02" db="EMBL/GenBank/DDBJ databases">
        <title>Deep-cultivation of Planctomycetes and their phenomic and genomic characterization uncovers novel biology.</title>
        <authorList>
            <person name="Wiegand S."/>
            <person name="Jogler M."/>
            <person name="Boedeker C."/>
            <person name="Pinto D."/>
            <person name="Vollmers J."/>
            <person name="Rivas-Marin E."/>
            <person name="Kohn T."/>
            <person name="Peeters S.H."/>
            <person name="Heuer A."/>
            <person name="Rast P."/>
            <person name="Oberbeckmann S."/>
            <person name="Bunk B."/>
            <person name="Jeske O."/>
            <person name="Meyerdierks A."/>
            <person name="Storesund J.E."/>
            <person name="Kallscheuer N."/>
            <person name="Luecker S."/>
            <person name="Lage O.M."/>
            <person name="Pohl T."/>
            <person name="Merkel B.J."/>
            <person name="Hornburger P."/>
            <person name="Mueller R.-W."/>
            <person name="Bruemmer F."/>
            <person name="Labrenz M."/>
            <person name="Spormann A.M."/>
            <person name="Op Den Camp H."/>
            <person name="Overmann J."/>
            <person name="Amann R."/>
            <person name="Jetten M.S.M."/>
            <person name="Mascher T."/>
            <person name="Medema M.H."/>
            <person name="Devos D.P."/>
            <person name="Kaster A.-K."/>
            <person name="Ovreas L."/>
            <person name="Rohde M."/>
            <person name="Galperin M.Y."/>
            <person name="Jogler C."/>
        </authorList>
    </citation>
    <scope>NUCLEOTIDE SEQUENCE [LARGE SCALE GENOMIC DNA]</scope>
    <source>
        <strain evidence="3 4">Poly41</strain>
    </source>
</reference>
<dbReference type="SUPFAM" id="SSF48695">
    <property type="entry name" value="Multiheme cytochromes"/>
    <property type="match status" value="1"/>
</dbReference>
<name>A0A5C6DND8_9BACT</name>
<dbReference type="InterPro" id="IPR036280">
    <property type="entry name" value="Multihaem_cyt_sf"/>
</dbReference>
<keyword evidence="2" id="KW-1133">Transmembrane helix</keyword>
<keyword evidence="2" id="KW-0812">Transmembrane</keyword>
<accession>A0A5C6DND8</accession>
<evidence type="ECO:0000313" key="3">
    <source>
        <dbReference type="EMBL" id="TWU37387.1"/>
    </source>
</evidence>
<organism evidence="3 4">
    <name type="scientific">Novipirellula artificiosorum</name>
    <dbReference type="NCBI Taxonomy" id="2528016"/>
    <lineage>
        <taxon>Bacteria</taxon>
        <taxon>Pseudomonadati</taxon>
        <taxon>Planctomycetota</taxon>
        <taxon>Planctomycetia</taxon>
        <taxon>Pirellulales</taxon>
        <taxon>Pirellulaceae</taxon>
        <taxon>Novipirellula</taxon>
    </lineage>
</organism>
<keyword evidence="2" id="KW-0472">Membrane</keyword>
<feature type="transmembrane region" description="Helical" evidence="2">
    <location>
        <begin position="24"/>
        <end position="45"/>
    </location>
</feature>
<comment type="caution">
    <text evidence="3">The sequence shown here is derived from an EMBL/GenBank/DDBJ whole genome shotgun (WGS) entry which is preliminary data.</text>
</comment>
<feature type="compositionally biased region" description="Basic and acidic residues" evidence="1">
    <location>
        <begin position="242"/>
        <end position="256"/>
    </location>
</feature>
<protein>
    <submittedName>
        <fullName evidence="3">Doubled CXXCH motif</fullName>
    </submittedName>
</protein>
<evidence type="ECO:0000256" key="2">
    <source>
        <dbReference type="SAM" id="Phobius"/>
    </source>
</evidence>
<keyword evidence="4" id="KW-1185">Reference proteome</keyword>
<feature type="region of interest" description="Disordered" evidence="1">
    <location>
        <begin position="50"/>
        <end position="80"/>
    </location>
</feature>
<dbReference type="Proteomes" id="UP000319143">
    <property type="component" value="Unassembled WGS sequence"/>
</dbReference>
<dbReference type="EMBL" id="SJPV01000005">
    <property type="protein sequence ID" value="TWU37387.1"/>
    <property type="molecule type" value="Genomic_DNA"/>
</dbReference>
<dbReference type="RefSeq" id="WP_231615708.1">
    <property type="nucleotide sequence ID" value="NZ_SJPV01000005.1"/>
</dbReference>
<feature type="region of interest" description="Disordered" evidence="1">
    <location>
        <begin position="232"/>
        <end position="256"/>
    </location>
</feature>
<proteinExistence type="predicted"/>
<dbReference type="Gene3D" id="1.10.1130.10">
    <property type="entry name" value="Flavocytochrome C3, Chain A"/>
    <property type="match status" value="1"/>
</dbReference>
<feature type="compositionally biased region" description="Polar residues" evidence="1">
    <location>
        <begin position="61"/>
        <end position="73"/>
    </location>
</feature>
<evidence type="ECO:0000256" key="1">
    <source>
        <dbReference type="SAM" id="MobiDB-lite"/>
    </source>
</evidence>
<gene>
    <name evidence="3" type="ORF">Poly41_35170</name>
</gene>
<evidence type="ECO:0000313" key="4">
    <source>
        <dbReference type="Proteomes" id="UP000319143"/>
    </source>
</evidence>
<sequence length="256" mass="27948">MHDSVYILGRKWNLVLDRKLKHRFANLLFASVVGVIATIVVSAAWRSPRKFGESPPLAVAQSPQNRPGQSSKNRPGRAPFLVTVNQPLGPPMIELVGTDPQGRSGSVACSTCHSVRPADLSNRTPETLDEFHRGLTVDHGKIACYACHHLENADALRLADGTTVEYENVMTLCSQCHGPQATAFAHGAHGGMNGHWDLSRGPQHKNNCIDCHDPHSPSYPKMIVGFKPRDRFLDSAHAPSNETRDSTPSETTDDAH</sequence>